<evidence type="ECO:0000259" key="1">
    <source>
        <dbReference type="Pfam" id="PF01266"/>
    </source>
</evidence>
<sequence>MDLRVIKDASGSNGYMWCSHGYAVDSPRYLEALEKACHSLAGDVSRWLRAEHGFEAGSTRVNVIKERVDSLSSLRGRPMQQQQQEQQQSQGGAGYSGVILCAGAAVGTLRSFPLKLSETYAVNMKHEGQQTASAFDFDGVENGEGPRPSLLGQTYVVRPDRGRAIVGAVHSDDPPPPQQGLKCLNYSLADEEAEASESERADLLTMAQKLRTKASHLLPLEEWRVESVQCGVRALPPKSDKGRLPIMGRVDEEEDVWAFVGLGARGLLYHAYFARLLALAIASDDESLLPPDVLRWKTQTEKPFEF</sequence>
<dbReference type="PANTHER" id="PTHR13847:SF261">
    <property type="entry name" value="FAD-DEPENDENT OXIDOREDUCTASE FAMILY PROTEIN"/>
    <property type="match status" value="1"/>
</dbReference>
<organism evidence="2">
    <name type="scientific">Chloropicon laureae</name>
    <dbReference type="NCBI Taxonomy" id="464258"/>
    <lineage>
        <taxon>Eukaryota</taxon>
        <taxon>Viridiplantae</taxon>
        <taxon>Chlorophyta</taxon>
        <taxon>Chloropicophyceae</taxon>
        <taxon>Chloropicales</taxon>
        <taxon>Chloropicaceae</taxon>
        <taxon>Chloropicon</taxon>
    </lineage>
</organism>
<gene>
    <name evidence="2" type="ORF">CLAU1311_LOCUS7914</name>
</gene>
<dbReference type="PANTHER" id="PTHR13847">
    <property type="entry name" value="SARCOSINE DEHYDROGENASE-RELATED"/>
    <property type="match status" value="1"/>
</dbReference>
<proteinExistence type="predicted"/>
<dbReference type="GO" id="GO:0005737">
    <property type="term" value="C:cytoplasm"/>
    <property type="evidence" value="ECO:0007669"/>
    <property type="project" value="TreeGrafter"/>
</dbReference>
<feature type="domain" description="FAD dependent oxidoreductase" evidence="1">
    <location>
        <begin position="13"/>
        <end position="278"/>
    </location>
</feature>
<dbReference type="Gene3D" id="3.50.50.60">
    <property type="entry name" value="FAD/NAD(P)-binding domain"/>
    <property type="match status" value="1"/>
</dbReference>
<dbReference type="AlphaFoldDB" id="A0A7S2Z7S3"/>
<dbReference type="Gene3D" id="3.30.9.10">
    <property type="entry name" value="D-Amino Acid Oxidase, subunit A, domain 2"/>
    <property type="match status" value="1"/>
</dbReference>
<dbReference type="InterPro" id="IPR006076">
    <property type="entry name" value="FAD-dep_OxRdtase"/>
</dbReference>
<dbReference type="InterPro" id="IPR036188">
    <property type="entry name" value="FAD/NAD-bd_sf"/>
</dbReference>
<reference evidence="2" key="1">
    <citation type="submission" date="2021-01" db="EMBL/GenBank/DDBJ databases">
        <authorList>
            <person name="Corre E."/>
            <person name="Pelletier E."/>
            <person name="Niang G."/>
            <person name="Scheremetjew M."/>
            <person name="Finn R."/>
            <person name="Kale V."/>
            <person name="Holt S."/>
            <person name="Cochrane G."/>
            <person name="Meng A."/>
            <person name="Brown T."/>
            <person name="Cohen L."/>
        </authorList>
    </citation>
    <scope>NUCLEOTIDE SEQUENCE</scope>
    <source>
        <strain evidence="2">RCC856</strain>
    </source>
</reference>
<evidence type="ECO:0000313" key="2">
    <source>
        <dbReference type="EMBL" id="CAE0026362.1"/>
    </source>
</evidence>
<dbReference type="EMBL" id="HBHU01012132">
    <property type="protein sequence ID" value="CAE0026362.1"/>
    <property type="molecule type" value="Transcribed_RNA"/>
</dbReference>
<name>A0A7S2Z7S3_9CHLO</name>
<dbReference type="Pfam" id="PF01266">
    <property type="entry name" value="DAO"/>
    <property type="match status" value="1"/>
</dbReference>
<protein>
    <recommendedName>
        <fullName evidence="1">FAD dependent oxidoreductase domain-containing protein</fullName>
    </recommendedName>
</protein>
<accession>A0A7S2Z7S3</accession>